<sequence>MKRYEKTRNSTNVKGETMSVGSGDWIEREDVEQLGLAGEALARAYLEQKGWSIEAQNVRSRYGELDLVACKARPGEDPIVAFVEVKSRRRCDRFSPTLAVSYRKRRTIARLAHRYICQRRRTGVRYRFDVITVDFGKRPAAIVHIEGAFDAQGNTC</sequence>
<proteinExistence type="inferred from homology"/>
<evidence type="ECO:0000313" key="4">
    <source>
        <dbReference type="Proteomes" id="UP000282926"/>
    </source>
</evidence>
<dbReference type="PANTHER" id="PTHR34039:SF1">
    <property type="entry name" value="UPF0102 PROTEIN YRAN"/>
    <property type="match status" value="1"/>
</dbReference>
<dbReference type="SUPFAM" id="SSF52980">
    <property type="entry name" value="Restriction endonuclease-like"/>
    <property type="match status" value="1"/>
</dbReference>
<dbReference type="InterPro" id="IPR003509">
    <property type="entry name" value="UPF0102_YraN-like"/>
</dbReference>
<name>A0ABY0CT61_9DELT</name>
<comment type="caution">
    <text evidence="3">The sequence shown here is derived from an EMBL/GenBank/DDBJ whole genome shotgun (WGS) entry which is preliminary data.</text>
</comment>
<protein>
    <recommendedName>
        <fullName evidence="2">UPF0102 protein EA187_09610</fullName>
    </recommendedName>
</protein>
<comment type="similarity">
    <text evidence="1 2">Belongs to the UPF0102 family.</text>
</comment>
<dbReference type="Proteomes" id="UP000282926">
    <property type="component" value="Unassembled WGS sequence"/>
</dbReference>
<reference evidence="3 4" key="1">
    <citation type="submission" date="2019-01" db="EMBL/GenBank/DDBJ databases">
        <title>Lujinxingia litoralis gen. nov., sp. nov. and Lujinxingia sediminis gen. nov., sp. nov., new members in the order Bradymonadales, isolated from coastal sediment.</title>
        <authorList>
            <person name="Li C.-M."/>
        </authorList>
    </citation>
    <scope>NUCLEOTIDE SEQUENCE [LARGE SCALE GENOMIC DNA]</scope>
    <source>
        <strain evidence="3 4">SEH01</strain>
    </source>
</reference>
<gene>
    <name evidence="3" type="ORF">EA187_09610</name>
</gene>
<organism evidence="3 4">
    <name type="scientific">Lujinxingia sediminis</name>
    <dbReference type="NCBI Taxonomy" id="2480984"/>
    <lineage>
        <taxon>Bacteria</taxon>
        <taxon>Deltaproteobacteria</taxon>
        <taxon>Bradymonadales</taxon>
        <taxon>Lujinxingiaceae</taxon>
        <taxon>Lujinxingia</taxon>
    </lineage>
</organism>
<keyword evidence="4" id="KW-1185">Reference proteome</keyword>
<evidence type="ECO:0000256" key="2">
    <source>
        <dbReference type="HAMAP-Rule" id="MF_00048"/>
    </source>
</evidence>
<accession>A0ABY0CT61</accession>
<evidence type="ECO:0000313" key="3">
    <source>
        <dbReference type="EMBL" id="RVU44786.1"/>
    </source>
</evidence>
<evidence type="ECO:0000256" key="1">
    <source>
        <dbReference type="ARBA" id="ARBA00006738"/>
    </source>
</evidence>
<dbReference type="InterPro" id="IPR011856">
    <property type="entry name" value="tRNA_endonuc-like_dom_sf"/>
</dbReference>
<dbReference type="PANTHER" id="PTHR34039">
    <property type="entry name" value="UPF0102 PROTEIN YRAN"/>
    <property type="match status" value="1"/>
</dbReference>
<dbReference type="Pfam" id="PF02021">
    <property type="entry name" value="UPF0102"/>
    <property type="match status" value="1"/>
</dbReference>
<dbReference type="EMBL" id="SADD01000004">
    <property type="protein sequence ID" value="RVU44786.1"/>
    <property type="molecule type" value="Genomic_DNA"/>
</dbReference>
<dbReference type="HAMAP" id="MF_00048">
    <property type="entry name" value="UPF0102"/>
    <property type="match status" value="1"/>
</dbReference>
<dbReference type="InterPro" id="IPR011335">
    <property type="entry name" value="Restrct_endonuc-II-like"/>
</dbReference>
<dbReference type="Gene3D" id="3.40.1350.10">
    <property type="match status" value="1"/>
</dbReference>